<dbReference type="PANTHER" id="PTHR33835">
    <property type="entry name" value="YALI0C07656P"/>
    <property type="match status" value="1"/>
</dbReference>
<evidence type="ECO:0008006" key="3">
    <source>
        <dbReference type="Google" id="ProtNLM"/>
    </source>
</evidence>
<dbReference type="InterPro" id="IPR036866">
    <property type="entry name" value="RibonucZ/Hydroxyglut_hydro"/>
</dbReference>
<comment type="caution">
    <text evidence="1">The sequence shown here is derived from an EMBL/GenBank/DDBJ whole genome shotgun (WGS) entry which is preliminary data.</text>
</comment>
<name>A0A2B7WGG1_POLH7</name>
<dbReference type="Proteomes" id="UP000224634">
    <property type="component" value="Unassembled WGS sequence"/>
</dbReference>
<evidence type="ECO:0000313" key="2">
    <source>
        <dbReference type="Proteomes" id="UP000224634"/>
    </source>
</evidence>
<keyword evidence="2" id="KW-1185">Reference proteome</keyword>
<protein>
    <recommendedName>
        <fullName evidence="3">Metallo-beta-lactamase domain-containing protein</fullName>
    </recommendedName>
</protein>
<organism evidence="1 2">
    <name type="scientific">Polytolypa hystricis (strain UAMH7299)</name>
    <dbReference type="NCBI Taxonomy" id="1447883"/>
    <lineage>
        <taxon>Eukaryota</taxon>
        <taxon>Fungi</taxon>
        <taxon>Dikarya</taxon>
        <taxon>Ascomycota</taxon>
        <taxon>Pezizomycotina</taxon>
        <taxon>Eurotiomycetes</taxon>
        <taxon>Eurotiomycetidae</taxon>
        <taxon>Onygenales</taxon>
        <taxon>Onygenales incertae sedis</taxon>
        <taxon>Polytolypa</taxon>
    </lineage>
</organism>
<dbReference type="Pfam" id="PF14234">
    <property type="entry name" value="DUF4336"/>
    <property type="match status" value="1"/>
</dbReference>
<proteinExistence type="predicted"/>
<sequence>MSKLTPAKPEEVMVIRNLTPDLVTLSVPFSRFGLARVGGRATIIRLKSQDLVVFSPVALTPDVKSTIESLGGKVKFLVAPDIEHHIFLSAWKQAYPDAQIIAPDGLKEKREQNPETRGLKFAHILTPTNKHGYKIPEFGDEMEIEYVDAHPNQEIVLFHKPTKTMVEADFIFNLPATEQFSKSEESPTQGLVTKLFVALMSAKGSVTWQKRTIWYLFASKDRKGYAQSANSMAKWDFDRIIPCHGDVIETGGKETFTNLLEWFLDGDKKRV</sequence>
<dbReference type="AlphaFoldDB" id="A0A2B7WGG1"/>
<accession>A0A2B7WGG1</accession>
<dbReference type="OrthoDB" id="421671at2759"/>
<dbReference type="Gene3D" id="3.60.15.10">
    <property type="entry name" value="Ribonuclease Z/Hydroxyacylglutathione hydrolase-like"/>
    <property type="match status" value="1"/>
</dbReference>
<dbReference type="InterPro" id="IPR025638">
    <property type="entry name" value="DUF4336"/>
</dbReference>
<gene>
    <name evidence="1" type="ORF">AJ80_09917</name>
</gene>
<dbReference type="PANTHER" id="PTHR33835:SF1">
    <property type="entry name" value="METALLO-BETA-LACTAMASE DOMAIN-CONTAINING PROTEIN"/>
    <property type="match status" value="1"/>
</dbReference>
<dbReference type="EMBL" id="PDNA01000405">
    <property type="protein sequence ID" value="PGG95746.1"/>
    <property type="molecule type" value="Genomic_DNA"/>
</dbReference>
<reference evidence="1 2" key="1">
    <citation type="submission" date="2017-10" db="EMBL/GenBank/DDBJ databases">
        <title>Comparative genomics in systemic dimorphic fungi from Ajellomycetaceae.</title>
        <authorList>
            <person name="Munoz J.F."/>
            <person name="Mcewen J.G."/>
            <person name="Clay O.K."/>
            <person name="Cuomo C.A."/>
        </authorList>
    </citation>
    <scope>NUCLEOTIDE SEQUENCE [LARGE SCALE GENOMIC DNA]</scope>
    <source>
        <strain evidence="1 2">UAMH7299</strain>
    </source>
</reference>
<dbReference type="SUPFAM" id="SSF56281">
    <property type="entry name" value="Metallo-hydrolase/oxidoreductase"/>
    <property type="match status" value="1"/>
</dbReference>
<evidence type="ECO:0000313" key="1">
    <source>
        <dbReference type="EMBL" id="PGG95746.1"/>
    </source>
</evidence>